<dbReference type="Pfam" id="PF01243">
    <property type="entry name" value="PNPOx_N"/>
    <property type="match status" value="1"/>
</dbReference>
<evidence type="ECO:0000259" key="3">
    <source>
        <dbReference type="Pfam" id="PF01243"/>
    </source>
</evidence>
<evidence type="ECO:0000313" key="4">
    <source>
        <dbReference type="EMBL" id="GAA1430976.1"/>
    </source>
</evidence>
<dbReference type="PANTHER" id="PTHR35176">
    <property type="entry name" value="HEME OXYGENASE HI_0854-RELATED"/>
    <property type="match status" value="1"/>
</dbReference>
<dbReference type="Proteomes" id="UP001500973">
    <property type="component" value="Unassembled WGS sequence"/>
</dbReference>
<keyword evidence="1" id="KW-0560">Oxidoreductase</keyword>
<dbReference type="PANTHER" id="PTHR35176:SF2">
    <property type="entry name" value="F420H(2)-DEPENDENT REDUCTASE RV1155"/>
    <property type="match status" value="1"/>
</dbReference>
<dbReference type="Gene3D" id="2.30.110.10">
    <property type="entry name" value="Electron Transport, Fmn-binding Protein, Chain A"/>
    <property type="match status" value="1"/>
</dbReference>
<dbReference type="InterPro" id="IPR012349">
    <property type="entry name" value="Split_barrel_FMN-bd"/>
</dbReference>
<sequence length="109" mass="11835">MRKVDDRIMTAPSFNPRALLTKSQIGVLATIKADGRPQLSPVQPFYDESAGVILVSTSAGTAKVANLRWDARATLEVTARTACRGPPPRGSPRSPGRAPTPTGPRWRRW</sequence>
<dbReference type="InterPro" id="IPR011576">
    <property type="entry name" value="Pyridox_Oxase_N"/>
</dbReference>
<reference evidence="4 5" key="1">
    <citation type="journal article" date="2019" name="Int. J. Syst. Evol. Microbiol.">
        <title>The Global Catalogue of Microorganisms (GCM) 10K type strain sequencing project: providing services to taxonomists for standard genome sequencing and annotation.</title>
        <authorList>
            <consortium name="The Broad Institute Genomics Platform"/>
            <consortium name="The Broad Institute Genome Sequencing Center for Infectious Disease"/>
            <person name="Wu L."/>
            <person name="Ma J."/>
        </authorList>
    </citation>
    <scope>NUCLEOTIDE SEQUENCE [LARGE SCALE GENOMIC DNA]</scope>
    <source>
        <strain evidence="4 5">JCM 11756</strain>
    </source>
</reference>
<dbReference type="InterPro" id="IPR052019">
    <property type="entry name" value="F420H2_bilvrd_red/Heme_oxyg"/>
</dbReference>
<name>A0ABN1Z457_9ACTN</name>
<evidence type="ECO:0000256" key="1">
    <source>
        <dbReference type="ARBA" id="ARBA00023002"/>
    </source>
</evidence>
<protein>
    <recommendedName>
        <fullName evidence="3">Pyridoxamine 5'-phosphate oxidase N-terminal domain-containing protein</fullName>
    </recommendedName>
</protein>
<dbReference type="EMBL" id="BAAAIZ010000083">
    <property type="protein sequence ID" value="GAA1430976.1"/>
    <property type="molecule type" value="Genomic_DNA"/>
</dbReference>
<organism evidence="4 5">
    <name type="scientific">Streptomyces thermospinosisporus</name>
    <dbReference type="NCBI Taxonomy" id="161482"/>
    <lineage>
        <taxon>Bacteria</taxon>
        <taxon>Bacillati</taxon>
        <taxon>Actinomycetota</taxon>
        <taxon>Actinomycetes</taxon>
        <taxon>Kitasatosporales</taxon>
        <taxon>Streptomycetaceae</taxon>
        <taxon>Streptomyces</taxon>
    </lineage>
</organism>
<dbReference type="SUPFAM" id="SSF50475">
    <property type="entry name" value="FMN-binding split barrel"/>
    <property type="match status" value="1"/>
</dbReference>
<accession>A0ABN1Z457</accession>
<evidence type="ECO:0000313" key="5">
    <source>
        <dbReference type="Proteomes" id="UP001500973"/>
    </source>
</evidence>
<comment type="caution">
    <text evidence="4">The sequence shown here is derived from an EMBL/GenBank/DDBJ whole genome shotgun (WGS) entry which is preliminary data.</text>
</comment>
<feature type="region of interest" description="Disordered" evidence="2">
    <location>
        <begin position="80"/>
        <end position="109"/>
    </location>
</feature>
<proteinExistence type="predicted"/>
<feature type="domain" description="Pyridoxamine 5'-phosphate oxidase N-terminal" evidence="3">
    <location>
        <begin position="17"/>
        <end position="75"/>
    </location>
</feature>
<gene>
    <name evidence="4" type="ORF">GCM10009601_49180</name>
</gene>
<evidence type="ECO:0000256" key="2">
    <source>
        <dbReference type="SAM" id="MobiDB-lite"/>
    </source>
</evidence>
<feature type="compositionally biased region" description="Low complexity" evidence="2">
    <location>
        <begin position="91"/>
        <end position="109"/>
    </location>
</feature>
<keyword evidence="5" id="KW-1185">Reference proteome</keyword>